<dbReference type="GO" id="GO:0055085">
    <property type="term" value="P:transmembrane transport"/>
    <property type="evidence" value="ECO:0007669"/>
    <property type="project" value="InterPro"/>
</dbReference>
<reference evidence="9 10" key="1">
    <citation type="submission" date="2016-06" db="EMBL/GenBank/DDBJ databases">
        <title>Draft genome of Moraxella atlantae CCUG 59586.</title>
        <authorList>
            <person name="Salva-Serra F."/>
            <person name="Engstrom-Jakobsson H."/>
            <person name="Thorell K."/>
            <person name="Gonzales-Siles L."/>
            <person name="Karlsson R."/>
            <person name="Boulund F."/>
            <person name="Engstrand L."/>
            <person name="Kristiansson E."/>
            <person name="Moore E."/>
        </authorList>
    </citation>
    <scope>NUCLEOTIDE SEQUENCE [LARGE SCALE GENOMIC DNA]</scope>
    <source>
        <strain evidence="9 10">CCUG 59586</strain>
    </source>
</reference>
<gene>
    <name evidence="9" type="ORF">A9306_07575</name>
</gene>
<dbReference type="Proteomes" id="UP000092616">
    <property type="component" value="Unassembled WGS sequence"/>
</dbReference>
<proteinExistence type="inferred from homology"/>
<evidence type="ECO:0000256" key="7">
    <source>
        <dbReference type="RuleBase" id="RU363032"/>
    </source>
</evidence>
<keyword evidence="10" id="KW-1185">Reference proteome</keyword>
<evidence type="ECO:0000256" key="1">
    <source>
        <dbReference type="ARBA" id="ARBA00004651"/>
    </source>
</evidence>
<evidence type="ECO:0000256" key="2">
    <source>
        <dbReference type="ARBA" id="ARBA00022448"/>
    </source>
</evidence>
<dbReference type="Pfam" id="PF00528">
    <property type="entry name" value="BPD_transp_1"/>
    <property type="match status" value="1"/>
</dbReference>
<keyword evidence="3" id="KW-1003">Cell membrane</keyword>
<dbReference type="InterPro" id="IPR035906">
    <property type="entry name" value="MetI-like_sf"/>
</dbReference>
<feature type="transmembrane region" description="Helical" evidence="7">
    <location>
        <begin position="312"/>
        <end position="333"/>
    </location>
</feature>
<dbReference type="GO" id="GO:0005886">
    <property type="term" value="C:plasma membrane"/>
    <property type="evidence" value="ECO:0007669"/>
    <property type="project" value="UniProtKB-SubCell"/>
</dbReference>
<organism evidence="9 10">
    <name type="scientific">Faucicola atlantae</name>
    <dbReference type="NCBI Taxonomy" id="34059"/>
    <lineage>
        <taxon>Bacteria</taxon>
        <taxon>Pseudomonadati</taxon>
        <taxon>Pseudomonadota</taxon>
        <taxon>Gammaproteobacteria</taxon>
        <taxon>Moraxellales</taxon>
        <taxon>Moraxellaceae</taxon>
        <taxon>Faucicola</taxon>
    </lineage>
</organism>
<keyword evidence="4 7" id="KW-0812">Transmembrane</keyword>
<evidence type="ECO:0000313" key="10">
    <source>
        <dbReference type="Proteomes" id="UP000092616"/>
    </source>
</evidence>
<sequence length="349" mass="38494">MLSYIIKRLLLIVPTLFLILLTNFVIVQAAPGGPVEQKIAQVEDAQKTGATQTQLATTTYQGSRGLSPQMVEAIKAQYGFDKPAPERFWQMLRQYVQLDFGESFFKGQPVTSLIWQKLPVSISLGLWSTLLIYAVSVPLGIYKAVHHQGSVDKLSALLLAVGYAVPVFVLAVVLLVLFAGGSFWQVFPLQGLHAENADQLPLMARIKDYIWHLVLPLTASTVGGFAGLTYLTKFSFLEELGKPYVLTARSKGISERQVLYGHVFANAMLIMIAGLPAAIVGMFFGSNFLVEVIFNLDGLGRLGFEAIVQRDYPVIFGTLFIFTLLGLVLQLVSDVMYQLIDPRIDFDGQ</sequence>
<evidence type="ECO:0000259" key="8">
    <source>
        <dbReference type="PROSITE" id="PS50928"/>
    </source>
</evidence>
<feature type="transmembrane region" description="Helical" evidence="7">
    <location>
        <begin position="259"/>
        <end position="284"/>
    </location>
</feature>
<dbReference type="PANTHER" id="PTHR30465">
    <property type="entry name" value="INNER MEMBRANE ABC TRANSPORTER"/>
    <property type="match status" value="1"/>
</dbReference>
<dbReference type="EMBL" id="LZNA01000036">
    <property type="protein sequence ID" value="OBX80465.1"/>
    <property type="molecule type" value="Genomic_DNA"/>
</dbReference>
<dbReference type="PROSITE" id="PS50928">
    <property type="entry name" value="ABC_TM1"/>
    <property type="match status" value="1"/>
</dbReference>
<protein>
    <submittedName>
        <fullName evidence="9">Peptide ABC transporter permease</fullName>
    </submittedName>
</protein>
<accession>A0A1B8QEV8</accession>
<keyword evidence="5 7" id="KW-1133">Transmembrane helix</keyword>
<evidence type="ECO:0000256" key="5">
    <source>
        <dbReference type="ARBA" id="ARBA00022989"/>
    </source>
</evidence>
<evidence type="ECO:0000256" key="4">
    <source>
        <dbReference type="ARBA" id="ARBA00022692"/>
    </source>
</evidence>
<dbReference type="AlphaFoldDB" id="A0A1B8QEV8"/>
<dbReference type="PANTHER" id="PTHR30465:SF66">
    <property type="entry name" value="INNER MEMBRANE ABC TRANSPORTER PERMEASE PROTEIN YEJB"/>
    <property type="match status" value="1"/>
</dbReference>
<keyword evidence="6 7" id="KW-0472">Membrane</keyword>
<dbReference type="GO" id="GO:0042884">
    <property type="term" value="P:microcin transport"/>
    <property type="evidence" value="ECO:0007669"/>
    <property type="project" value="TreeGrafter"/>
</dbReference>
<dbReference type="NCBIfam" id="NF011712">
    <property type="entry name" value="PRK15133.1"/>
    <property type="match status" value="1"/>
</dbReference>
<dbReference type="RefSeq" id="WP_067336815.1">
    <property type="nucleotide sequence ID" value="NZ_LZNA01000036.1"/>
</dbReference>
<comment type="subcellular location">
    <subcellularLocation>
        <location evidence="1 7">Cell membrane</location>
        <topology evidence="1 7">Multi-pass membrane protein</topology>
    </subcellularLocation>
</comment>
<evidence type="ECO:0000256" key="3">
    <source>
        <dbReference type="ARBA" id="ARBA00022475"/>
    </source>
</evidence>
<feature type="transmembrane region" description="Helical" evidence="7">
    <location>
        <begin position="154"/>
        <end position="179"/>
    </location>
</feature>
<comment type="similarity">
    <text evidence="7">Belongs to the binding-protein-dependent transport system permease family.</text>
</comment>
<feature type="transmembrane region" description="Helical" evidence="7">
    <location>
        <begin position="209"/>
        <end position="232"/>
    </location>
</feature>
<evidence type="ECO:0000256" key="6">
    <source>
        <dbReference type="ARBA" id="ARBA00023136"/>
    </source>
</evidence>
<evidence type="ECO:0000313" key="9">
    <source>
        <dbReference type="EMBL" id="OBX80465.1"/>
    </source>
</evidence>
<name>A0A1B8QEV8_9GAMM</name>
<feature type="domain" description="ABC transmembrane type-1" evidence="8">
    <location>
        <begin position="118"/>
        <end position="333"/>
    </location>
</feature>
<keyword evidence="2 7" id="KW-0813">Transport</keyword>
<feature type="transmembrane region" description="Helical" evidence="7">
    <location>
        <begin position="124"/>
        <end position="142"/>
    </location>
</feature>
<dbReference type="Gene3D" id="1.10.3720.10">
    <property type="entry name" value="MetI-like"/>
    <property type="match status" value="1"/>
</dbReference>
<comment type="caution">
    <text evidence="9">The sequence shown here is derived from an EMBL/GenBank/DDBJ whole genome shotgun (WGS) entry which is preliminary data.</text>
</comment>
<dbReference type="InterPro" id="IPR000515">
    <property type="entry name" value="MetI-like"/>
</dbReference>
<dbReference type="CDD" id="cd06261">
    <property type="entry name" value="TM_PBP2"/>
    <property type="match status" value="1"/>
</dbReference>
<dbReference type="SUPFAM" id="SSF161098">
    <property type="entry name" value="MetI-like"/>
    <property type="match status" value="1"/>
</dbReference>